<evidence type="ECO:0000313" key="2">
    <source>
        <dbReference type="Proteomes" id="UP001165064"/>
    </source>
</evidence>
<comment type="caution">
    <text evidence="1">The sequence shown here is derived from an EMBL/GenBank/DDBJ whole genome shotgun (WGS) entry which is preliminary data.</text>
</comment>
<evidence type="ECO:0000313" key="1">
    <source>
        <dbReference type="EMBL" id="GME74441.1"/>
    </source>
</evidence>
<reference evidence="1" key="1">
    <citation type="submission" date="2023-04" db="EMBL/GenBank/DDBJ databases">
        <title>Ambrosiozyma monospora NBRC 10751.</title>
        <authorList>
            <person name="Ichikawa N."/>
            <person name="Sato H."/>
            <person name="Tonouchi N."/>
        </authorList>
    </citation>
    <scope>NUCLEOTIDE SEQUENCE</scope>
    <source>
        <strain evidence="1">NBRC 10751</strain>
    </source>
</reference>
<gene>
    <name evidence="1" type="ORF">Amon02_000176600</name>
</gene>
<proteinExistence type="predicted"/>
<protein>
    <submittedName>
        <fullName evidence="1">Unnamed protein product</fullName>
    </submittedName>
</protein>
<dbReference type="Proteomes" id="UP001165064">
    <property type="component" value="Unassembled WGS sequence"/>
</dbReference>
<sequence length="194" mass="22260">MDYPDHVGSHSNASELKRPHTIVSKKPAALTLPDPLSSFAQVVADQPLKTQRLIIKIVIHDYPNVDRKSTFEERIVLLTSLIGCHPLVDQYLTEIIQELTFNRHIFSTSHFERFEEFVIENSLKIKLLSSYLDTHNKVVSDFLQLGCHGYWTQYKEGISSDHETDSIRFATSVSFPLELLDSMLSIIRRKSFLS</sequence>
<dbReference type="EMBL" id="BSXS01000929">
    <property type="protein sequence ID" value="GME74441.1"/>
    <property type="molecule type" value="Genomic_DNA"/>
</dbReference>
<name>A0ACB5SW42_AMBMO</name>
<keyword evidence="2" id="KW-1185">Reference proteome</keyword>
<accession>A0ACB5SW42</accession>
<organism evidence="1 2">
    <name type="scientific">Ambrosiozyma monospora</name>
    <name type="common">Yeast</name>
    <name type="synonym">Endomycopsis monosporus</name>
    <dbReference type="NCBI Taxonomy" id="43982"/>
    <lineage>
        <taxon>Eukaryota</taxon>
        <taxon>Fungi</taxon>
        <taxon>Dikarya</taxon>
        <taxon>Ascomycota</taxon>
        <taxon>Saccharomycotina</taxon>
        <taxon>Pichiomycetes</taxon>
        <taxon>Pichiales</taxon>
        <taxon>Pichiaceae</taxon>
        <taxon>Ambrosiozyma</taxon>
    </lineage>
</organism>